<evidence type="ECO:0000313" key="2">
    <source>
        <dbReference type="EMBL" id="GGN36713.1"/>
    </source>
</evidence>
<evidence type="ECO:0000313" key="3">
    <source>
        <dbReference type="Proteomes" id="UP000600080"/>
    </source>
</evidence>
<keyword evidence="3" id="KW-1185">Reference proteome</keyword>
<name>A0ABQ2J3N6_9ACTN</name>
<keyword evidence="1" id="KW-0812">Transmembrane</keyword>
<dbReference type="GeneID" id="301546951"/>
<feature type="transmembrane region" description="Helical" evidence="1">
    <location>
        <begin position="64"/>
        <end position="87"/>
    </location>
</feature>
<gene>
    <name evidence="2" type="ORF">GCM10012285_10700</name>
</gene>
<accession>A0ABQ2J3N6</accession>
<comment type="caution">
    <text evidence="2">The sequence shown here is derived from an EMBL/GenBank/DDBJ whole genome shotgun (WGS) entry which is preliminary data.</text>
</comment>
<organism evidence="2 3">
    <name type="scientific">Streptomyces kronopolitis</name>
    <dbReference type="NCBI Taxonomy" id="1612435"/>
    <lineage>
        <taxon>Bacteria</taxon>
        <taxon>Bacillati</taxon>
        <taxon>Actinomycetota</taxon>
        <taxon>Actinomycetes</taxon>
        <taxon>Kitasatosporales</taxon>
        <taxon>Streptomycetaceae</taxon>
        <taxon>Streptomyces</taxon>
    </lineage>
</organism>
<dbReference type="Proteomes" id="UP000600080">
    <property type="component" value="Unassembled WGS sequence"/>
</dbReference>
<evidence type="ECO:0008006" key="4">
    <source>
        <dbReference type="Google" id="ProtNLM"/>
    </source>
</evidence>
<feature type="transmembrane region" description="Helical" evidence="1">
    <location>
        <begin position="41"/>
        <end position="58"/>
    </location>
</feature>
<keyword evidence="1" id="KW-0472">Membrane</keyword>
<reference evidence="3" key="1">
    <citation type="journal article" date="2019" name="Int. J. Syst. Evol. Microbiol.">
        <title>The Global Catalogue of Microorganisms (GCM) 10K type strain sequencing project: providing services to taxonomists for standard genome sequencing and annotation.</title>
        <authorList>
            <consortium name="The Broad Institute Genomics Platform"/>
            <consortium name="The Broad Institute Genome Sequencing Center for Infectious Disease"/>
            <person name="Wu L."/>
            <person name="Ma J."/>
        </authorList>
    </citation>
    <scope>NUCLEOTIDE SEQUENCE [LARGE SCALE GENOMIC DNA]</scope>
    <source>
        <strain evidence="3">CGMCC 4.7323</strain>
    </source>
</reference>
<dbReference type="RefSeq" id="WP_189096377.1">
    <property type="nucleotide sequence ID" value="NZ_BMND01000003.1"/>
</dbReference>
<dbReference type="EMBL" id="BMND01000003">
    <property type="protein sequence ID" value="GGN36713.1"/>
    <property type="molecule type" value="Genomic_DNA"/>
</dbReference>
<sequence>MSLNRLPADGPQMPPIAGNALDDPRMQEVCRSLRIRVWTRLVPSILIAVAVGVLAAIGSRPAQIAAIFVAIACFVMMQIAISNALWLRRIERVLRVYPWEQRLGVKRLDTNERRSRSPHVVKFSRGSGEWPAEMVMSPVLGHRTWEADMSEAIWFAGDERFGGVVAIPGGRAPMFTKPRQWDQLEARRAKAGADEVGRARRAGLDGKKW</sequence>
<proteinExistence type="predicted"/>
<protein>
    <recommendedName>
        <fullName evidence="4">DUF304 domain-containing protein</fullName>
    </recommendedName>
</protein>
<keyword evidence="1" id="KW-1133">Transmembrane helix</keyword>
<evidence type="ECO:0000256" key="1">
    <source>
        <dbReference type="SAM" id="Phobius"/>
    </source>
</evidence>